<protein>
    <submittedName>
        <fullName evidence="3">Thioredoxin C-1</fullName>
    </submittedName>
</protein>
<dbReference type="InterPro" id="IPR036249">
    <property type="entry name" value="Thioredoxin-like_sf"/>
</dbReference>
<proteinExistence type="predicted"/>
<dbReference type="PANTHER" id="PTHR45663">
    <property type="entry name" value="GEO12009P1"/>
    <property type="match status" value="1"/>
</dbReference>
<dbReference type="PROSITE" id="PS51352">
    <property type="entry name" value="THIOREDOXIN_2"/>
    <property type="match status" value="1"/>
</dbReference>
<feature type="domain" description="Thioredoxin" evidence="2">
    <location>
        <begin position="11"/>
        <end position="126"/>
    </location>
</feature>
<sequence>MLRPLLFSLLMILPAAAPAEVIRPVSEKSSFQIALEGERPVLVLFQGKNCAACRAVEQWIDQLSGELDGKVDIVSLDIDENPYTKEAFGVEGTPTLLMFKDGEQVGGMVGATAREDLRAFIAKSAHIPL</sequence>
<dbReference type="SUPFAM" id="SSF52833">
    <property type="entry name" value="Thioredoxin-like"/>
    <property type="match status" value="1"/>
</dbReference>
<feature type="signal peptide" evidence="1">
    <location>
        <begin position="1"/>
        <end position="19"/>
    </location>
</feature>
<gene>
    <name evidence="3" type="ORF">BHE75_03109</name>
</gene>
<dbReference type="PANTHER" id="PTHR45663:SF11">
    <property type="entry name" value="GEO12009P1"/>
    <property type="match status" value="1"/>
</dbReference>
<evidence type="ECO:0000256" key="1">
    <source>
        <dbReference type="SAM" id="SignalP"/>
    </source>
</evidence>
<evidence type="ECO:0000259" key="2">
    <source>
        <dbReference type="PROSITE" id="PS51352"/>
    </source>
</evidence>
<dbReference type="EMBL" id="MIPT01000001">
    <property type="protein sequence ID" value="OHT21104.1"/>
    <property type="molecule type" value="Genomic_DNA"/>
</dbReference>
<evidence type="ECO:0000313" key="3">
    <source>
        <dbReference type="EMBL" id="OHT21104.1"/>
    </source>
</evidence>
<dbReference type="GO" id="GO:0005737">
    <property type="term" value="C:cytoplasm"/>
    <property type="evidence" value="ECO:0007669"/>
    <property type="project" value="TreeGrafter"/>
</dbReference>
<feature type="chain" id="PRO_5010359318" evidence="1">
    <location>
        <begin position="20"/>
        <end position="129"/>
    </location>
</feature>
<keyword evidence="1" id="KW-0732">Signal</keyword>
<accession>A0A1S1HFV4</accession>
<dbReference type="AlphaFoldDB" id="A0A1S1HFV4"/>
<comment type="caution">
    <text evidence="3">The sequence shown here is derived from an EMBL/GenBank/DDBJ whole genome shotgun (WGS) entry which is preliminary data.</text>
</comment>
<reference evidence="3 4" key="1">
    <citation type="submission" date="2016-09" db="EMBL/GenBank/DDBJ databases">
        <title>Metabolic pathway, cell adaptation mechanisms and a novel monoxygenase revealed through proteogenomic-transcription analysis of a Sphingomonas haloaromaticamans strain degrading the fungicide ortho-phenylphenol.</title>
        <authorList>
            <person name="Perruchon C."/>
            <person name="Papadopoulou E.S."/>
            <person name="Rousidou C."/>
            <person name="Vasileiadis S."/>
            <person name="Tanou G."/>
            <person name="Amoutzias G."/>
            <person name="Molassiotis A."/>
            <person name="Karpouzas D.G."/>
        </authorList>
    </citation>
    <scope>NUCLEOTIDE SEQUENCE [LARGE SCALE GENOMIC DNA]</scope>
    <source>
        <strain evidence="3 4">P3</strain>
    </source>
</reference>
<dbReference type="Proteomes" id="UP000179467">
    <property type="component" value="Unassembled WGS sequence"/>
</dbReference>
<dbReference type="OrthoDB" id="9790390at2"/>
<keyword evidence="4" id="KW-1185">Reference proteome</keyword>
<evidence type="ECO:0000313" key="4">
    <source>
        <dbReference type="Proteomes" id="UP000179467"/>
    </source>
</evidence>
<dbReference type="Pfam" id="PF00085">
    <property type="entry name" value="Thioredoxin"/>
    <property type="match status" value="1"/>
</dbReference>
<organism evidence="3 4">
    <name type="scientific">Edaphosphingomonas haloaromaticamans</name>
    <dbReference type="NCBI Taxonomy" id="653954"/>
    <lineage>
        <taxon>Bacteria</taxon>
        <taxon>Pseudomonadati</taxon>
        <taxon>Pseudomonadota</taxon>
        <taxon>Alphaproteobacteria</taxon>
        <taxon>Sphingomonadales</taxon>
        <taxon>Rhizorhabdaceae</taxon>
        <taxon>Edaphosphingomonas</taxon>
    </lineage>
</organism>
<name>A0A1S1HFV4_9SPHN</name>
<dbReference type="GO" id="GO:0015035">
    <property type="term" value="F:protein-disulfide reductase activity"/>
    <property type="evidence" value="ECO:0007669"/>
    <property type="project" value="TreeGrafter"/>
</dbReference>
<dbReference type="CDD" id="cd02947">
    <property type="entry name" value="TRX_family"/>
    <property type="match status" value="1"/>
</dbReference>
<dbReference type="InterPro" id="IPR013766">
    <property type="entry name" value="Thioredoxin_domain"/>
</dbReference>
<dbReference type="Gene3D" id="3.40.30.10">
    <property type="entry name" value="Glutaredoxin"/>
    <property type="match status" value="1"/>
</dbReference>